<name>A0A8H4LI47_9HYPO</name>
<comment type="caution">
    <text evidence="2">The sequence shown here is derived from an EMBL/GenBank/DDBJ whole genome shotgun (WGS) entry which is preliminary data.</text>
</comment>
<gene>
    <name evidence="2" type="ORF">FALBO_3066</name>
</gene>
<keyword evidence="3" id="KW-1185">Reference proteome</keyword>
<keyword evidence="2" id="KW-0378">Hydrolase</keyword>
<sequence length="272" mass="30060">MEGSQCDHNKATTDLDKATAGLESLRADAEMTRAIWRLLAESLWTIGPSINPRRWGVVGERIAKAFGFHGHRGTIVEYPVNTDTIPQSIGELWHINQKKPATWYILHKRDSHGGFLEARGLTKATSCYDDADDHEPAEEPDGDPDAKDAKAARSKFMTNEERADLLDPMATGYEADDSESCDLSDLSDRSDLSHLSDVEMPDAPEGSVQEYGADDSESDDGSEYENTSDQEMTDATDQLDEEGWHSVKAIMAVVTPHSSLVHGDLDKNIYME</sequence>
<feature type="compositionally biased region" description="Acidic residues" evidence="1">
    <location>
        <begin position="129"/>
        <end position="143"/>
    </location>
</feature>
<dbReference type="GO" id="GO:0004386">
    <property type="term" value="F:helicase activity"/>
    <property type="evidence" value="ECO:0007669"/>
    <property type="project" value="UniProtKB-KW"/>
</dbReference>
<protein>
    <submittedName>
        <fullName evidence="2">DEAD-like helicase</fullName>
    </submittedName>
</protein>
<dbReference type="Proteomes" id="UP000554235">
    <property type="component" value="Unassembled WGS sequence"/>
</dbReference>
<keyword evidence="2" id="KW-0347">Helicase</keyword>
<feature type="compositionally biased region" description="Acidic residues" evidence="1">
    <location>
        <begin position="212"/>
        <end position="241"/>
    </location>
</feature>
<evidence type="ECO:0000256" key="1">
    <source>
        <dbReference type="SAM" id="MobiDB-lite"/>
    </source>
</evidence>
<evidence type="ECO:0000313" key="3">
    <source>
        <dbReference type="Proteomes" id="UP000554235"/>
    </source>
</evidence>
<keyword evidence="2" id="KW-0067">ATP-binding</keyword>
<dbReference type="EMBL" id="JAADYS010000405">
    <property type="protein sequence ID" value="KAF4470035.1"/>
    <property type="molecule type" value="Genomic_DNA"/>
</dbReference>
<evidence type="ECO:0000313" key="2">
    <source>
        <dbReference type="EMBL" id="KAF4470035.1"/>
    </source>
</evidence>
<reference evidence="2 3" key="1">
    <citation type="submission" date="2020-01" db="EMBL/GenBank/DDBJ databases">
        <title>Identification and distribution of gene clusters putatively required for synthesis of sphingolipid metabolism inhibitors in phylogenetically diverse species of the filamentous fungus Fusarium.</title>
        <authorList>
            <person name="Kim H.-S."/>
            <person name="Busman M."/>
            <person name="Brown D.W."/>
            <person name="Divon H."/>
            <person name="Uhlig S."/>
            <person name="Proctor R.H."/>
        </authorList>
    </citation>
    <scope>NUCLEOTIDE SEQUENCE [LARGE SCALE GENOMIC DNA]</scope>
    <source>
        <strain evidence="2 3">NRRL 20459</strain>
    </source>
</reference>
<feature type="compositionally biased region" description="Basic and acidic residues" evidence="1">
    <location>
        <begin position="186"/>
        <end position="197"/>
    </location>
</feature>
<keyword evidence="2" id="KW-0547">Nucleotide-binding</keyword>
<proteinExistence type="predicted"/>
<feature type="region of interest" description="Disordered" evidence="1">
    <location>
        <begin position="127"/>
        <end position="243"/>
    </location>
</feature>
<organism evidence="2 3">
    <name type="scientific">Fusarium albosuccineum</name>
    <dbReference type="NCBI Taxonomy" id="1237068"/>
    <lineage>
        <taxon>Eukaryota</taxon>
        <taxon>Fungi</taxon>
        <taxon>Dikarya</taxon>
        <taxon>Ascomycota</taxon>
        <taxon>Pezizomycotina</taxon>
        <taxon>Sordariomycetes</taxon>
        <taxon>Hypocreomycetidae</taxon>
        <taxon>Hypocreales</taxon>
        <taxon>Nectriaceae</taxon>
        <taxon>Fusarium</taxon>
        <taxon>Fusarium decemcellulare species complex</taxon>
    </lineage>
</organism>
<dbReference type="AlphaFoldDB" id="A0A8H4LI47"/>
<accession>A0A8H4LI47</accession>